<dbReference type="Proteomes" id="UP000183687">
    <property type="component" value="Unassembled WGS sequence"/>
</dbReference>
<dbReference type="InterPro" id="IPR025874">
    <property type="entry name" value="DZR"/>
</dbReference>
<feature type="compositionally biased region" description="Polar residues" evidence="1">
    <location>
        <begin position="215"/>
        <end position="227"/>
    </location>
</feature>
<evidence type="ECO:0000259" key="2">
    <source>
        <dbReference type="Pfam" id="PF12773"/>
    </source>
</evidence>
<dbReference type="EMBL" id="FNSH01000001">
    <property type="protein sequence ID" value="SEB39577.1"/>
    <property type="molecule type" value="Genomic_DNA"/>
</dbReference>
<feature type="region of interest" description="Disordered" evidence="1">
    <location>
        <begin position="214"/>
        <end position="257"/>
    </location>
</feature>
<dbReference type="RefSeq" id="WP_074667807.1">
    <property type="nucleotide sequence ID" value="NZ_FNSH01000001.1"/>
</dbReference>
<comment type="caution">
    <text evidence="3">The sequence shown here is derived from an EMBL/GenBank/DDBJ whole genome shotgun (WGS) entry which is preliminary data.</text>
</comment>
<feature type="region of interest" description="Disordered" evidence="1">
    <location>
        <begin position="109"/>
        <end position="160"/>
    </location>
</feature>
<gene>
    <name evidence="3" type="ORF">SAMN04489746_0062</name>
</gene>
<feature type="domain" description="DZANK-type" evidence="2">
    <location>
        <begin position="3"/>
        <end position="56"/>
    </location>
</feature>
<proteinExistence type="predicted"/>
<evidence type="ECO:0000313" key="4">
    <source>
        <dbReference type="Proteomes" id="UP000183687"/>
    </source>
</evidence>
<dbReference type="Pfam" id="PF12773">
    <property type="entry name" value="DZR"/>
    <property type="match status" value="1"/>
</dbReference>
<evidence type="ECO:0000256" key="1">
    <source>
        <dbReference type="SAM" id="MobiDB-lite"/>
    </source>
</evidence>
<protein>
    <submittedName>
        <fullName evidence="3">Double zinc ribbon</fullName>
    </submittedName>
</protein>
<sequence length="399" mass="42745">MICPYCGTHIANGSSVCPACHSTLDLTMSIPKLDGTYCKTCGALVPDGVQACPSCGMPVEHKKSVKKLPSLPPDTSVDKPVRNQTRNAASDSDVAAPADVASLLADLPSLEQSTPPQPQASHTLQPQDIPSLDDMLEEPDDVDDQSNDQADDSSDCEAEQTHAIPRIASALPANSNNGYAFENLPSVRTVVTAAIASLLLVGCAVLYLTHPWAPQGSSAQNTTQMDTSKAGFPGVKEKLTGQDSDTTPTTQVESGDEQTYKKLVEAYKKLGDLAQKTDENVESFSSIAFGSDSDARAKAADEAKSLSYQTSNLITEIQSLDTTTGTYVTQINHMATLGNYLRNRLDIINKAWKKVLASDNPSSDKSDIMSILRSSQNGSSQEAYKSLFEQNYESWNPES</sequence>
<feature type="compositionally biased region" description="Polar residues" evidence="1">
    <location>
        <begin position="241"/>
        <end position="253"/>
    </location>
</feature>
<organism evidence="3 4">
    <name type="scientific">Atopobium minutum</name>
    <dbReference type="NCBI Taxonomy" id="1381"/>
    <lineage>
        <taxon>Bacteria</taxon>
        <taxon>Bacillati</taxon>
        <taxon>Actinomycetota</taxon>
        <taxon>Coriobacteriia</taxon>
        <taxon>Coriobacteriales</taxon>
        <taxon>Atopobiaceae</taxon>
        <taxon>Atopobium</taxon>
    </lineage>
</organism>
<accession>A0AB38A4E6</accession>
<feature type="compositionally biased region" description="Polar residues" evidence="1">
    <location>
        <begin position="111"/>
        <end position="128"/>
    </location>
</feature>
<name>A0AB38A4E6_9ACTN</name>
<dbReference type="AlphaFoldDB" id="A0AB38A4E6"/>
<evidence type="ECO:0000313" key="3">
    <source>
        <dbReference type="EMBL" id="SEB39577.1"/>
    </source>
</evidence>
<reference evidence="3 4" key="1">
    <citation type="submission" date="2016-10" db="EMBL/GenBank/DDBJ databases">
        <authorList>
            <person name="Varghese N."/>
            <person name="Submissions S."/>
        </authorList>
    </citation>
    <scope>NUCLEOTIDE SEQUENCE [LARGE SCALE GENOMIC DNA]</scope>
    <source>
        <strain evidence="3 4">DSM 20586</strain>
    </source>
</reference>
<feature type="region of interest" description="Disordered" evidence="1">
    <location>
        <begin position="63"/>
        <end position="96"/>
    </location>
</feature>
<feature type="compositionally biased region" description="Acidic residues" evidence="1">
    <location>
        <begin position="134"/>
        <end position="158"/>
    </location>
</feature>